<keyword evidence="2" id="KW-1185">Reference proteome</keyword>
<gene>
    <name evidence="1" type="ORF">E2562_006699</name>
</gene>
<name>A0A6G1EGC3_9ORYZ</name>
<protein>
    <submittedName>
        <fullName evidence="1">Uncharacterized protein</fullName>
    </submittedName>
</protein>
<proteinExistence type="predicted"/>
<reference evidence="1 2" key="1">
    <citation type="submission" date="2019-11" db="EMBL/GenBank/DDBJ databases">
        <title>Whole genome sequence of Oryza granulata.</title>
        <authorList>
            <person name="Li W."/>
        </authorList>
    </citation>
    <scope>NUCLEOTIDE SEQUENCE [LARGE SCALE GENOMIC DNA]</scope>
    <source>
        <strain evidence="2">cv. Menghai</strain>
        <tissue evidence="1">Leaf</tissue>
    </source>
</reference>
<sequence length="65" mass="7597">MKWPIVFIFRRVPAFMMSSMWGCSNRFTVSLRWRPPACLTWIMAVHCLLRAVLCVVGYTVVLGKY</sequence>
<dbReference type="AlphaFoldDB" id="A0A6G1EGC3"/>
<dbReference type="EMBL" id="SPHZ02000003">
    <property type="protein sequence ID" value="KAF0923731.1"/>
    <property type="molecule type" value="Genomic_DNA"/>
</dbReference>
<evidence type="ECO:0000313" key="1">
    <source>
        <dbReference type="EMBL" id="KAF0923731.1"/>
    </source>
</evidence>
<evidence type="ECO:0000313" key="2">
    <source>
        <dbReference type="Proteomes" id="UP000479710"/>
    </source>
</evidence>
<organism evidence="1 2">
    <name type="scientific">Oryza meyeriana var. granulata</name>
    <dbReference type="NCBI Taxonomy" id="110450"/>
    <lineage>
        <taxon>Eukaryota</taxon>
        <taxon>Viridiplantae</taxon>
        <taxon>Streptophyta</taxon>
        <taxon>Embryophyta</taxon>
        <taxon>Tracheophyta</taxon>
        <taxon>Spermatophyta</taxon>
        <taxon>Magnoliopsida</taxon>
        <taxon>Liliopsida</taxon>
        <taxon>Poales</taxon>
        <taxon>Poaceae</taxon>
        <taxon>BOP clade</taxon>
        <taxon>Oryzoideae</taxon>
        <taxon>Oryzeae</taxon>
        <taxon>Oryzinae</taxon>
        <taxon>Oryza</taxon>
        <taxon>Oryza meyeriana</taxon>
    </lineage>
</organism>
<accession>A0A6G1EGC3</accession>
<comment type="caution">
    <text evidence="1">The sequence shown here is derived from an EMBL/GenBank/DDBJ whole genome shotgun (WGS) entry which is preliminary data.</text>
</comment>
<dbReference type="Proteomes" id="UP000479710">
    <property type="component" value="Unassembled WGS sequence"/>
</dbReference>